<dbReference type="Gene3D" id="3.40.640.10">
    <property type="entry name" value="Type I PLP-dependent aspartate aminotransferase-like (Major domain)"/>
    <property type="match status" value="1"/>
</dbReference>
<evidence type="ECO:0000313" key="7">
    <source>
        <dbReference type="Proteomes" id="UP000215377"/>
    </source>
</evidence>
<evidence type="ECO:0000256" key="3">
    <source>
        <dbReference type="ARBA" id="ARBA00022576"/>
    </source>
</evidence>
<gene>
    <name evidence="6" type="ORF">ATO3_17565</name>
</gene>
<dbReference type="InterPro" id="IPR015421">
    <property type="entry name" value="PyrdxlP-dep_Trfase_major"/>
</dbReference>
<dbReference type="InterPro" id="IPR015422">
    <property type="entry name" value="PyrdxlP-dep_Trfase_small"/>
</dbReference>
<evidence type="ECO:0000256" key="1">
    <source>
        <dbReference type="ARBA" id="ARBA00001933"/>
    </source>
</evidence>
<comment type="cofactor">
    <cofactor evidence="1">
        <name>pyridoxal 5'-phosphate</name>
        <dbReference type="ChEBI" id="CHEBI:597326"/>
    </cofactor>
</comment>
<protein>
    <submittedName>
        <fullName evidence="6">Aminotransferase</fullName>
    </submittedName>
</protein>
<dbReference type="InterPro" id="IPR049704">
    <property type="entry name" value="Aminotrans_3_PPA_site"/>
</dbReference>
<keyword evidence="6" id="KW-0808">Transferase</keyword>
<comment type="similarity">
    <text evidence="2 5">Belongs to the class-III pyridoxal-phosphate-dependent aminotransferase family.</text>
</comment>
<sequence length="443" mass="48159">MSNLFYQGRGRKPVLDQARGLYMWDTDGKRYLDGSSGAMVCNIGHSDPDVLAAMRRQMEKSTFGYRLHFETEASEKLAARLAGLMPEHLTRVFFVSGGSEAVESGMKMARQHALATGQGSRWKVISRQPSYHGCTLGALAVTGYAALTDPFEPMMRMMPRVPAPRAYLDGLDPDDEATGHHYADMLEQRILEEGPETVLAFILEPVGGASTGALVPPKGYMERIREICDRHGVLLILDEVMTGAGRTGTFLGAEHWDLRPDIVVMSKGLGAGYVPLGAMIVDERLVEPVLDAGGFAHGFTYAGNPLACAAGLAVVDVIENKGLCANAATMGGTLIARLHGLMQKHEIIGDVRGKGLLTAFEFMSDRDAKTPLPRELNAYQRFVDIAYQRGLIVYSRRTHDGYSGDHILVCPPLIATEDHLDEIIDGLDASLDQFAAEIAPQLA</sequence>
<dbReference type="EMBL" id="AQQR01000008">
    <property type="protein sequence ID" value="OWU71624.1"/>
    <property type="molecule type" value="Genomic_DNA"/>
</dbReference>
<dbReference type="GO" id="GO:0030170">
    <property type="term" value="F:pyridoxal phosphate binding"/>
    <property type="evidence" value="ECO:0007669"/>
    <property type="project" value="InterPro"/>
</dbReference>
<keyword evidence="4 5" id="KW-0663">Pyridoxal phosphate</keyword>
<name>A0A225NF86_9RHOB</name>
<dbReference type="CDD" id="cd00610">
    <property type="entry name" value="OAT_like"/>
    <property type="match status" value="1"/>
</dbReference>
<dbReference type="PIRSF" id="PIRSF000521">
    <property type="entry name" value="Transaminase_4ab_Lys_Orn"/>
    <property type="match status" value="1"/>
</dbReference>
<dbReference type="PANTHER" id="PTHR43094">
    <property type="entry name" value="AMINOTRANSFERASE"/>
    <property type="match status" value="1"/>
</dbReference>
<evidence type="ECO:0000256" key="4">
    <source>
        <dbReference type="ARBA" id="ARBA00022898"/>
    </source>
</evidence>
<dbReference type="GO" id="GO:0008483">
    <property type="term" value="F:transaminase activity"/>
    <property type="evidence" value="ECO:0007669"/>
    <property type="project" value="UniProtKB-KW"/>
</dbReference>
<dbReference type="PROSITE" id="PS00600">
    <property type="entry name" value="AA_TRANSFER_CLASS_3"/>
    <property type="match status" value="1"/>
</dbReference>
<dbReference type="Gene3D" id="3.90.1150.10">
    <property type="entry name" value="Aspartate Aminotransferase, domain 1"/>
    <property type="match status" value="1"/>
</dbReference>
<proteinExistence type="inferred from homology"/>
<dbReference type="RefSeq" id="WP_088651209.1">
    <property type="nucleotide sequence ID" value="NZ_AQQR01000008.1"/>
</dbReference>
<comment type="caution">
    <text evidence="6">The sequence shown here is derived from an EMBL/GenBank/DDBJ whole genome shotgun (WGS) entry which is preliminary data.</text>
</comment>
<reference evidence="6 7" key="1">
    <citation type="submission" date="2013-04" db="EMBL/GenBank/DDBJ databases">
        <title>Oceanicola sp. 22II1-22F33 Genome Sequencing.</title>
        <authorList>
            <person name="Lai Q."/>
            <person name="Li G."/>
            <person name="Shao Z."/>
        </authorList>
    </citation>
    <scope>NUCLEOTIDE SEQUENCE [LARGE SCALE GENOMIC DNA]</scope>
    <source>
        <strain evidence="6 7">22II1-22F33</strain>
    </source>
</reference>
<keyword evidence="7" id="KW-1185">Reference proteome</keyword>
<dbReference type="InterPro" id="IPR005814">
    <property type="entry name" value="Aminotrans_3"/>
</dbReference>
<dbReference type="SUPFAM" id="SSF53383">
    <property type="entry name" value="PLP-dependent transferases"/>
    <property type="match status" value="1"/>
</dbReference>
<evidence type="ECO:0000256" key="5">
    <source>
        <dbReference type="RuleBase" id="RU003560"/>
    </source>
</evidence>
<evidence type="ECO:0000313" key="6">
    <source>
        <dbReference type="EMBL" id="OWU71624.1"/>
    </source>
</evidence>
<dbReference type="PANTHER" id="PTHR43094:SF1">
    <property type="entry name" value="AMINOTRANSFERASE CLASS-III"/>
    <property type="match status" value="1"/>
</dbReference>
<dbReference type="Pfam" id="PF00202">
    <property type="entry name" value="Aminotran_3"/>
    <property type="match status" value="1"/>
</dbReference>
<dbReference type="Proteomes" id="UP000215377">
    <property type="component" value="Unassembled WGS sequence"/>
</dbReference>
<organism evidence="6 7">
    <name type="scientific">Marinibacterium profundimaris</name>
    <dbReference type="NCBI Taxonomy" id="1679460"/>
    <lineage>
        <taxon>Bacteria</taxon>
        <taxon>Pseudomonadati</taxon>
        <taxon>Pseudomonadota</taxon>
        <taxon>Alphaproteobacteria</taxon>
        <taxon>Rhodobacterales</taxon>
        <taxon>Paracoccaceae</taxon>
        <taxon>Marinibacterium</taxon>
    </lineage>
</organism>
<dbReference type="InterPro" id="IPR015424">
    <property type="entry name" value="PyrdxlP-dep_Trfase"/>
</dbReference>
<keyword evidence="3 6" id="KW-0032">Aminotransferase</keyword>
<dbReference type="OrthoDB" id="9801834at2"/>
<dbReference type="AlphaFoldDB" id="A0A225NF86"/>
<evidence type="ECO:0000256" key="2">
    <source>
        <dbReference type="ARBA" id="ARBA00008954"/>
    </source>
</evidence>
<dbReference type="FunFam" id="3.40.640.10:FF:000004">
    <property type="entry name" value="Acetylornithine aminotransferase"/>
    <property type="match status" value="1"/>
</dbReference>
<accession>A0A225NF86</accession>